<dbReference type="AlphaFoldDB" id="A0AAJ2VUG1"/>
<dbReference type="Pfam" id="PF10713">
    <property type="entry name" value="DUF2509"/>
    <property type="match status" value="1"/>
</dbReference>
<dbReference type="RefSeq" id="WP_319628467.1">
    <property type="nucleotide sequence ID" value="NZ_JAWXRB010000032.1"/>
</dbReference>
<sequence>MRRQEGMSSLLLVLLVLVLGSLTLQGTSIRHQAQVSQAGLEKAAVTDSAHVESLLEWGRMLSWTVQPTDHCQTHPAFKGRVCLRLFVDGSGVLIASSGEQTRWQTGTLIDSTVQFDRHGWSDFCPLKETVQCQLP</sequence>
<protein>
    <submittedName>
        <fullName evidence="1">DUF2509 family protein</fullName>
    </submittedName>
</protein>
<organism evidence="1 2">
    <name type="scientific">Scandinavium lactucae</name>
    <dbReference type="NCBI Taxonomy" id="3095028"/>
    <lineage>
        <taxon>Bacteria</taxon>
        <taxon>Pseudomonadati</taxon>
        <taxon>Pseudomonadota</taxon>
        <taxon>Gammaproteobacteria</taxon>
        <taxon>Enterobacterales</taxon>
        <taxon>Enterobacteriaceae</taxon>
        <taxon>Scandinavium</taxon>
    </lineage>
</organism>
<dbReference type="InterPro" id="IPR019652">
    <property type="entry name" value="DUF2509"/>
</dbReference>
<dbReference type="EMBL" id="JAWXRC010000025">
    <property type="protein sequence ID" value="MDX6031933.1"/>
    <property type="molecule type" value="Genomic_DNA"/>
</dbReference>
<proteinExistence type="predicted"/>
<dbReference type="Proteomes" id="UP001282336">
    <property type="component" value="Unassembled WGS sequence"/>
</dbReference>
<evidence type="ECO:0000313" key="1">
    <source>
        <dbReference type="EMBL" id="MDX6031933.1"/>
    </source>
</evidence>
<evidence type="ECO:0000313" key="2">
    <source>
        <dbReference type="Proteomes" id="UP001282336"/>
    </source>
</evidence>
<gene>
    <name evidence="1" type="ORF">SIL20_10475</name>
</gene>
<accession>A0AAJ2VUG1</accession>
<reference evidence="1" key="1">
    <citation type="submission" date="2023-11" db="EMBL/GenBank/DDBJ databases">
        <title>Scandinavium wanjuensis sp. nov., isolated from lettuce South Korea.</title>
        <authorList>
            <person name="Park J."/>
            <person name="Park S."/>
            <person name="Oh K.K."/>
            <person name="Cho G.S."/>
            <person name="Franz C.M.A.P."/>
        </authorList>
    </citation>
    <scope>NUCLEOTIDE SEQUENCE</scope>
    <source>
        <strain evidence="1">V105_12</strain>
    </source>
</reference>
<name>A0AAJ2VUG1_9ENTR</name>
<comment type="caution">
    <text evidence="1">The sequence shown here is derived from an EMBL/GenBank/DDBJ whole genome shotgun (WGS) entry which is preliminary data.</text>
</comment>